<dbReference type="SUPFAM" id="SSF51126">
    <property type="entry name" value="Pectin lyase-like"/>
    <property type="match status" value="1"/>
</dbReference>
<evidence type="ECO:0000256" key="1">
    <source>
        <dbReference type="SAM" id="MobiDB-lite"/>
    </source>
</evidence>
<feature type="region of interest" description="Disordered" evidence="1">
    <location>
        <begin position="281"/>
        <end position="339"/>
    </location>
</feature>
<reference evidence="2" key="1">
    <citation type="submission" date="2018-05" db="EMBL/GenBank/DDBJ databases">
        <authorList>
            <person name="Lanie J.A."/>
            <person name="Ng W.-L."/>
            <person name="Kazmierczak K.M."/>
            <person name="Andrzejewski T.M."/>
            <person name="Davidsen T.M."/>
            <person name="Wayne K.J."/>
            <person name="Tettelin H."/>
            <person name="Glass J.I."/>
            <person name="Rusch D."/>
            <person name="Podicherti R."/>
            <person name="Tsui H.-C.T."/>
            <person name="Winkler M.E."/>
        </authorList>
    </citation>
    <scope>NUCLEOTIDE SEQUENCE</scope>
</reference>
<feature type="non-terminal residue" evidence="2">
    <location>
        <position position="1"/>
    </location>
</feature>
<protein>
    <recommendedName>
        <fullName evidence="3">Right handed beta helix domain-containing protein</fullName>
    </recommendedName>
</protein>
<dbReference type="EMBL" id="UINC01109624">
    <property type="protein sequence ID" value="SVC76564.1"/>
    <property type="molecule type" value="Genomic_DNA"/>
</dbReference>
<accession>A0A382PTA4</accession>
<gene>
    <name evidence="2" type="ORF">METZ01_LOCUS329418</name>
</gene>
<dbReference type="InterPro" id="IPR012334">
    <property type="entry name" value="Pectin_lyas_fold"/>
</dbReference>
<dbReference type="Gene3D" id="2.160.20.10">
    <property type="entry name" value="Single-stranded right-handed beta-helix, Pectin lyase-like"/>
    <property type="match status" value="1"/>
</dbReference>
<name>A0A382PTA4_9ZZZZ</name>
<feature type="non-terminal residue" evidence="2">
    <location>
        <position position="339"/>
    </location>
</feature>
<proteinExistence type="predicted"/>
<dbReference type="InterPro" id="IPR011050">
    <property type="entry name" value="Pectin_lyase_fold/virulence"/>
</dbReference>
<organism evidence="2">
    <name type="scientific">marine metagenome</name>
    <dbReference type="NCBI Taxonomy" id="408172"/>
    <lineage>
        <taxon>unclassified sequences</taxon>
        <taxon>metagenomes</taxon>
        <taxon>ecological metagenomes</taxon>
    </lineage>
</organism>
<evidence type="ECO:0008006" key="3">
    <source>
        <dbReference type="Google" id="ProtNLM"/>
    </source>
</evidence>
<evidence type="ECO:0000313" key="2">
    <source>
        <dbReference type="EMBL" id="SVC76564.1"/>
    </source>
</evidence>
<dbReference type="AlphaFoldDB" id="A0A382PTA4"/>
<sequence length="339" mass="36003">DSGEDTTYQVIGLTLYNGEATDEGGGSVSISNNSNPVFKKVIFKANVNKADDWMGGGAVSARNYASPSFYHCTFDGNILDRTGTDMTHSAWGGAFMVQNSNSASQFVLFDGCIFKNNVAKSNHEARGGALYIYEAQAIIINSLFYNNTTYANTNGTSNSSSNGGAINIAAPGYYDNSQNQPVGGQVKIINSTIANNIAKSGNTGSMGTSGSGVYLDSWGRGEKVWFFNNIVWGNQRQLAGAFGADPLYTADEQIYFTNESGWSKYLNYNVVQNSDDIASIQDDDSFETDPTFSDSTNGDYSLSNASSLIGKGGSSYEGVSAPTTDLLGLSRPNPSGSNP</sequence>
<feature type="compositionally biased region" description="Polar residues" evidence="1">
    <location>
        <begin position="288"/>
        <end position="307"/>
    </location>
</feature>